<dbReference type="Proteomes" id="UP000271162">
    <property type="component" value="Unassembled WGS sequence"/>
</dbReference>
<organism evidence="3">
    <name type="scientific">Nippostrongylus brasiliensis</name>
    <name type="common">Rat hookworm</name>
    <dbReference type="NCBI Taxonomy" id="27835"/>
    <lineage>
        <taxon>Eukaryota</taxon>
        <taxon>Metazoa</taxon>
        <taxon>Ecdysozoa</taxon>
        <taxon>Nematoda</taxon>
        <taxon>Chromadorea</taxon>
        <taxon>Rhabditida</taxon>
        <taxon>Rhabditina</taxon>
        <taxon>Rhabditomorpha</taxon>
        <taxon>Strongyloidea</taxon>
        <taxon>Heligmosomidae</taxon>
        <taxon>Nippostrongylus</taxon>
    </lineage>
</organism>
<keyword evidence="2" id="KW-1185">Reference proteome</keyword>
<dbReference type="WBParaSite" id="NBR_0002038401-mRNA-1">
    <property type="protein sequence ID" value="NBR_0002038401-mRNA-1"/>
    <property type="gene ID" value="NBR_0002038401"/>
</dbReference>
<evidence type="ECO:0000313" key="3">
    <source>
        <dbReference type="WBParaSite" id="NBR_0002038401-mRNA-1"/>
    </source>
</evidence>
<name>A0A0N4YT12_NIPBR</name>
<reference evidence="3" key="1">
    <citation type="submission" date="2017-02" db="UniProtKB">
        <authorList>
            <consortium name="WormBaseParasite"/>
        </authorList>
    </citation>
    <scope>IDENTIFICATION</scope>
</reference>
<dbReference type="EMBL" id="UYSL01025085">
    <property type="protein sequence ID" value="VDL84122.1"/>
    <property type="molecule type" value="Genomic_DNA"/>
</dbReference>
<reference evidence="1 2" key="2">
    <citation type="submission" date="2018-11" db="EMBL/GenBank/DDBJ databases">
        <authorList>
            <consortium name="Pathogen Informatics"/>
        </authorList>
    </citation>
    <scope>NUCLEOTIDE SEQUENCE [LARGE SCALE GENOMIC DNA]</scope>
</reference>
<evidence type="ECO:0000313" key="1">
    <source>
        <dbReference type="EMBL" id="VDL84122.1"/>
    </source>
</evidence>
<dbReference type="AlphaFoldDB" id="A0A0N4YT12"/>
<evidence type="ECO:0000313" key="2">
    <source>
        <dbReference type="Proteomes" id="UP000271162"/>
    </source>
</evidence>
<gene>
    <name evidence="1" type="ORF">NBR_LOCUS20385</name>
</gene>
<sequence length="84" mass="9162">MDGDVALERWEALATSGLCSEKSPQPVLFLLMPNYHPRAAVEDLTVLEAVKAEPETSTRYLATSSQRIDTAATSWLHGVGTEKC</sequence>
<protein>
    <submittedName>
        <fullName evidence="1 3">Uncharacterized protein</fullName>
    </submittedName>
</protein>
<accession>A0A0N4YT12</accession>
<proteinExistence type="predicted"/>